<dbReference type="AlphaFoldDB" id="A0A0S2I4S4"/>
<sequence>MITAITAKDKNTTAHLDERFGRCPYFAIYDHNTGKTEFIENPYRDDQGGVGTRVVELLANKEVTQVVATEFGPKAQALLEQLKIQMIVPADQSQTVEHIINNMN</sequence>
<proteinExistence type="predicted"/>
<feature type="domain" description="Dinitrogenase iron-molybdenum cofactor biosynthesis" evidence="1">
    <location>
        <begin position="14"/>
        <end position="102"/>
    </location>
</feature>
<evidence type="ECO:0000313" key="2">
    <source>
        <dbReference type="EMBL" id="ALO17465.1"/>
    </source>
</evidence>
<dbReference type="Pfam" id="PF02579">
    <property type="entry name" value="Nitro_FeMo-Co"/>
    <property type="match status" value="1"/>
</dbReference>
<dbReference type="PANTHER" id="PTHR42983">
    <property type="entry name" value="DINITROGENASE IRON-MOLYBDENUM COFACTOR PROTEIN-RELATED"/>
    <property type="match status" value="1"/>
</dbReference>
<organism evidence="2 3">
    <name type="scientific">Salinivirga cyanobacteriivorans</name>
    <dbReference type="NCBI Taxonomy" id="1307839"/>
    <lineage>
        <taxon>Bacteria</taxon>
        <taxon>Pseudomonadati</taxon>
        <taxon>Bacteroidota</taxon>
        <taxon>Bacteroidia</taxon>
        <taxon>Bacteroidales</taxon>
        <taxon>Salinivirgaceae</taxon>
        <taxon>Salinivirga</taxon>
    </lineage>
</organism>
<dbReference type="EMBL" id="CP013118">
    <property type="protein sequence ID" value="ALO17465.1"/>
    <property type="molecule type" value="Genomic_DNA"/>
</dbReference>
<dbReference type="OrthoDB" id="9807451at2"/>
<dbReference type="InterPro" id="IPR003731">
    <property type="entry name" value="Di-Nase_FeMo-co_biosynth"/>
</dbReference>
<dbReference type="SUPFAM" id="SSF53146">
    <property type="entry name" value="Nitrogenase accessory factor-like"/>
    <property type="match status" value="1"/>
</dbReference>
<dbReference type="InterPro" id="IPR036105">
    <property type="entry name" value="DiNase_FeMo-co_biosyn_sf"/>
</dbReference>
<dbReference type="STRING" id="1307839.L21SP5_03873"/>
<reference evidence="2 3" key="1">
    <citation type="submission" date="2015-11" db="EMBL/GenBank/DDBJ databases">
        <title>Description and complete genome sequence of a novel strain predominating in hypersaline microbial mats and representing a new family of the Bacteriodetes phylum.</title>
        <authorList>
            <person name="Spring S."/>
            <person name="Bunk B."/>
            <person name="Sproer C."/>
            <person name="Klenk H.-P."/>
        </authorList>
    </citation>
    <scope>NUCLEOTIDE SEQUENCE [LARGE SCALE GENOMIC DNA]</scope>
    <source>
        <strain evidence="2 3">L21-Spi-D4</strain>
    </source>
</reference>
<dbReference type="PANTHER" id="PTHR42983:SF1">
    <property type="entry name" value="IRON-MOLYBDENUM PROTEIN"/>
    <property type="match status" value="1"/>
</dbReference>
<dbReference type="Gene3D" id="3.30.420.130">
    <property type="entry name" value="Dinitrogenase iron-molybdenum cofactor biosynthesis domain"/>
    <property type="match status" value="1"/>
</dbReference>
<keyword evidence="3" id="KW-1185">Reference proteome</keyword>
<gene>
    <name evidence="2" type="ORF">L21SP5_03873</name>
</gene>
<dbReference type="Proteomes" id="UP000064893">
    <property type="component" value="Chromosome"/>
</dbReference>
<protein>
    <submittedName>
        <fullName evidence="2">Dinitrogenase iron-molybdenum cofactor</fullName>
    </submittedName>
</protein>
<dbReference type="RefSeq" id="WP_057954726.1">
    <property type="nucleotide sequence ID" value="NZ_CP013118.1"/>
</dbReference>
<evidence type="ECO:0000259" key="1">
    <source>
        <dbReference type="Pfam" id="PF02579"/>
    </source>
</evidence>
<name>A0A0S2I4S4_9BACT</name>
<evidence type="ECO:0000313" key="3">
    <source>
        <dbReference type="Proteomes" id="UP000064893"/>
    </source>
</evidence>
<dbReference type="KEGG" id="blq:L21SP5_03873"/>
<accession>A0A0S2I4S4</accession>